<reference evidence="2" key="1">
    <citation type="submission" date="2019-12" db="EMBL/GenBank/DDBJ databases">
        <title>Endophytic bacteria associated with Panax ginseng seedlings.</title>
        <authorList>
            <person name="Park J.M."/>
            <person name="Shin R."/>
            <person name="Jo S.H."/>
        </authorList>
    </citation>
    <scope>NUCLEOTIDE SEQUENCE [LARGE SCALE GENOMIC DNA]</scope>
    <source>
        <strain evidence="2">PgKB30</strain>
    </source>
</reference>
<dbReference type="SUPFAM" id="SSF53448">
    <property type="entry name" value="Nucleotide-diphospho-sugar transferases"/>
    <property type="match status" value="1"/>
</dbReference>
<gene>
    <name evidence="1" type="ORF">FX982_00884</name>
</gene>
<evidence type="ECO:0000313" key="1">
    <source>
        <dbReference type="EMBL" id="QKF49957.1"/>
    </source>
</evidence>
<proteinExistence type="predicted"/>
<sequence>MKKIHVYTSAACNYIPKVRALIESIKKFHPEWVVHLALSDEIPAGLDLSAEPFDEIHPLSSLDIPNATGWAFCHTIVELSTAIKPFLLARLLDREDCAGVIYMDPDTVLFSPLTDVIEALGHSNIALTPHQIEPEPSLAAIMDNEISSLKHGIYNLGFLAVAPTEVGKQFARWWSDRLYYFCRAEIHNGLFTDQRWIDLAPAFFEGVCIMRTSRLNVAPWNATTRKITGELPDSVMVDGQPLGFYHFTGFDSGDHRTMARKNAGGQETVHALIEWYTRTIAELGKDPLSKVVWAFSRFDDGTVIPKPARLIYRERLDLQQAFPNPFLTQEGGYKGWWESQGRIEFPLLFDKNAAPAEMVRLTSALTPGYQAGGTAAVFSSSRVRDHFANAIDDPRHGVKLAKRAWEVLRTEGVAGIVKRVSK</sequence>
<name>A0A6M8MS32_9PSED</name>
<keyword evidence="2" id="KW-1185">Reference proteome</keyword>
<accession>A0A6M8MS32</accession>
<evidence type="ECO:0008006" key="3">
    <source>
        <dbReference type="Google" id="ProtNLM"/>
    </source>
</evidence>
<dbReference type="KEGG" id="pgg:FX982_00884"/>
<protein>
    <recommendedName>
        <fullName evidence="3">Glycosyl transferase</fullName>
    </recommendedName>
</protein>
<dbReference type="RefSeq" id="WP_122536933.1">
    <property type="nucleotide sequence ID" value="NZ_CP053746.1"/>
</dbReference>
<organism evidence="1 2">
    <name type="scientific">Pseudomonas graminis</name>
    <dbReference type="NCBI Taxonomy" id="158627"/>
    <lineage>
        <taxon>Bacteria</taxon>
        <taxon>Pseudomonadati</taxon>
        <taxon>Pseudomonadota</taxon>
        <taxon>Gammaproteobacteria</taxon>
        <taxon>Pseudomonadales</taxon>
        <taxon>Pseudomonadaceae</taxon>
        <taxon>Pseudomonas</taxon>
    </lineage>
</organism>
<dbReference type="EMBL" id="CP053746">
    <property type="protein sequence ID" value="QKF49957.1"/>
    <property type="molecule type" value="Genomic_DNA"/>
</dbReference>
<dbReference type="InterPro" id="IPR029044">
    <property type="entry name" value="Nucleotide-diphossugar_trans"/>
</dbReference>
<dbReference type="Proteomes" id="UP000501989">
    <property type="component" value="Chromosome"/>
</dbReference>
<dbReference type="AlphaFoldDB" id="A0A6M8MS32"/>
<dbReference type="Gene3D" id="3.90.550.10">
    <property type="entry name" value="Spore Coat Polysaccharide Biosynthesis Protein SpsA, Chain A"/>
    <property type="match status" value="1"/>
</dbReference>
<evidence type="ECO:0000313" key="2">
    <source>
        <dbReference type="Proteomes" id="UP000501989"/>
    </source>
</evidence>